<dbReference type="InterPro" id="IPR010982">
    <property type="entry name" value="Lambda_DNA-bd_dom_sf"/>
</dbReference>
<dbReference type="PROSITE" id="PS50943">
    <property type="entry name" value="HTH_CROC1"/>
    <property type="match status" value="1"/>
</dbReference>
<evidence type="ECO:0000313" key="2">
    <source>
        <dbReference type="EMBL" id="QRL05158.1"/>
    </source>
</evidence>
<dbReference type="EMBL" id="CP066539">
    <property type="protein sequence ID" value="QRL05158.1"/>
    <property type="molecule type" value="Genomic_DNA"/>
</dbReference>
<dbReference type="Pfam" id="PF01381">
    <property type="entry name" value="HTH_3"/>
    <property type="match status" value="1"/>
</dbReference>
<dbReference type="PANTHER" id="PTHR33516:SF2">
    <property type="entry name" value="LEXA REPRESSOR-RELATED"/>
    <property type="match status" value="1"/>
</dbReference>
<dbReference type="Gene3D" id="1.10.260.40">
    <property type="entry name" value="lambda repressor-like DNA-binding domains"/>
    <property type="match status" value="1"/>
</dbReference>
<dbReference type="InterPro" id="IPR036286">
    <property type="entry name" value="LexA/Signal_pep-like_sf"/>
</dbReference>
<dbReference type="InterPro" id="IPR001387">
    <property type="entry name" value="Cro/C1-type_HTH"/>
</dbReference>
<dbReference type="SUPFAM" id="SSF47413">
    <property type="entry name" value="lambda repressor-like DNA-binding domains"/>
    <property type="match status" value="1"/>
</dbReference>
<accession>A0AAP9ZG05</accession>
<dbReference type="AlphaFoldDB" id="A0AAP9ZG05"/>
<sequence>MDKDERFKDKIRQAIKLAKENGFTQAKIAEQACVSPQAVGQWAKSGKISNESLRVLAHMAGKPIDWFHIDHLDFTVIKSSYLDQMAKELTPPPKFSGSCPEISWVQAGHWTEVCDISTDPETTKWYPRPPGASEQTFVLRVVGESMIPDYPPGRLIFVDPEQVPLPNDDVVAVMTESNEATFKRLIEEPGSPRMLKALNPAWTNPYIEINGNCQIIGVVIADMRMRQR</sequence>
<dbReference type="InterPro" id="IPR050077">
    <property type="entry name" value="LexA_repressor"/>
</dbReference>
<dbReference type="RefSeq" id="WP_146943501.1">
    <property type="nucleotide sequence ID" value="NZ_BJUL01000006.1"/>
</dbReference>
<dbReference type="Gene3D" id="2.10.109.10">
    <property type="entry name" value="Umud Fragment, subunit A"/>
    <property type="match status" value="1"/>
</dbReference>
<proteinExistence type="predicted"/>
<dbReference type="Pfam" id="PF00717">
    <property type="entry name" value="Peptidase_S24"/>
    <property type="match status" value="1"/>
</dbReference>
<dbReference type="InterPro" id="IPR039418">
    <property type="entry name" value="LexA-like"/>
</dbReference>
<name>A0AAP9ZG05_9GAMM</name>
<dbReference type="SUPFAM" id="SSF51306">
    <property type="entry name" value="LexA/Signal peptidase"/>
    <property type="match status" value="1"/>
</dbReference>
<organism evidence="2 3">
    <name type="scientific">Vreelandella venusta</name>
    <dbReference type="NCBI Taxonomy" id="44935"/>
    <lineage>
        <taxon>Bacteria</taxon>
        <taxon>Pseudomonadati</taxon>
        <taxon>Pseudomonadota</taxon>
        <taxon>Gammaproteobacteria</taxon>
        <taxon>Oceanospirillales</taxon>
        <taxon>Halomonadaceae</taxon>
        <taxon>Vreelandella</taxon>
    </lineage>
</organism>
<reference evidence="2" key="1">
    <citation type="submission" date="2020-12" db="EMBL/GenBank/DDBJ databases">
        <title>Genome reconstruction of Halomonas venusta strain DSM 4743.</title>
        <authorList>
            <person name="Aguirre-Garrido J.F."/>
            <person name="Hernandez-Soto L.M."/>
            <person name="Martinez-Abarca F."/>
        </authorList>
    </citation>
    <scope>NUCLEOTIDE SEQUENCE</scope>
    <source>
        <strain evidence="2">4743</strain>
    </source>
</reference>
<dbReference type="InterPro" id="IPR015927">
    <property type="entry name" value="Peptidase_S24_S26A/B/C"/>
</dbReference>
<evidence type="ECO:0000259" key="1">
    <source>
        <dbReference type="PROSITE" id="PS50943"/>
    </source>
</evidence>
<gene>
    <name evidence="2" type="ORF">JDS37_09595</name>
</gene>
<dbReference type="CDD" id="cd06529">
    <property type="entry name" value="S24_LexA-like"/>
    <property type="match status" value="1"/>
</dbReference>
<dbReference type="Proteomes" id="UP000663479">
    <property type="component" value="Chromosome"/>
</dbReference>
<dbReference type="PANTHER" id="PTHR33516">
    <property type="entry name" value="LEXA REPRESSOR"/>
    <property type="match status" value="1"/>
</dbReference>
<evidence type="ECO:0000313" key="3">
    <source>
        <dbReference type="Proteomes" id="UP000663479"/>
    </source>
</evidence>
<feature type="domain" description="HTH cro/C1-type" evidence="1">
    <location>
        <begin position="19"/>
        <end position="67"/>
    </location>
</feature>
<dbReference type="CDD" id="cd00093">
    <property type="entry name" value="HTH_XRE"/>
    <property type="match status" value="1"/>
</dbReference>
<protein>
    <submittedName>
        <fullName evidence="2">Helix-turn-helix domain-containing protein</fullName>
    </submittedName>
</protein>
<dbReference type="GO" id="GO:0003677">
    <property type="term" value="F:DNA binding"/>
    <property type="evidence" value="ECO:0007669"/>
    <property type="project" value="InterPro"/>
</dbReference>